<dbReference type="PANTHER" id="PTHR33911:SF1">
    <property type="entry name" value="RRNA-PROCESSING PROTEIN EFG1"/>
    <property type="match status" value="1"/>
</dbReference>
<keyword evidence="7 9" id="KW-0175">Coiled coil</keyword>
<evidence type="ECO:0000256" key="3">
    <source>
        <dbReference type="ARBA" id="ARBA00006916"/>
    </source>
</evidence>
<dbReference type="GO" id="GO:0005730">
    <property type="term" value="C:nucleolus"/>
    <property type="evidence" value="ECO:0007669"/>
    <property type="project" value="UniProtKB-SubCell"/>
</dbReference>
<keyword evidence="6" id="KW-0698">rRNA processing</keyword>
<feature type="compositionally biased region" description="Basic and acidic residues" evidence="10">
    <location>
        <begin position="1"/>
        <end position="20"/>
    </location>
</feature>
<proteinExistence type="inferred from homology"/>
<gene>
    <name evidence="11" type="primary">efg1</name>
    <name evidence="11" type="ORF">LAWI1_G002590</name>
</gene>
<organism evidence="11 12">
    <name type="scientific">Lachnellula willkommii</name>
    <dbReference type="NCBI Taxonomy" id="215461"/>
    <lineage>
        <taxon>Eukaryota</taxon>
        <taxon>Fungi</taxon>
        <taxon>Dikarya</taxon>
        <taxon>Ascomycota</taxon>
        <taxon>Pezizomycotina</taxon>
        <taxon>Leotiomycetes</taxon>
        <taxon>Helotiales</taxon>
        <taxon>Lachnaceae</taxon>
        <taxon>Lachnellula</taxon>
    </lineage>
</organism>
<dbReference type="PANTHER" id="PTHR33911">
    <property type="entry name" value="RRNA-PROCESSING PROTEIN EFG1"/>
    <property type="match status" value="1"/>
</dbReference>
<dbReference type="Proteomes" id="UP000315522">
    <property type="component" value="Unassembled WGS sequence"/>
</dbReference>
<evidence type="ECO:0000256" key="8">
    <source>
        <dbReference type="ARBA" id="ARBA00023242"/>
    </source>
</evidence>
<evidence type="ECO:0000256" key="9">
    <source>
        <dbReference type="SAM" id="Coils"/>
    </source>
</evidence>
<dbReference type="GO" id="GO:0000462">
    <property type="term" value="P:maturation of SSU-rRNA from tricistronic rRNA transcript (SSU-rRNA, 5.8S rRNA, LSU-rRNA)"/>
    <property type="evidence" value="ECO:0007669"/>
    <property type="project" value="TreeGrafter"/>
</dbReference>
<evidence type="ECO:0000313" key="12">
    <source>
        <dbReference type="Proteomes" id="UP000315522"/>
    </source>
</evidence>
<evidence type="ECO:0000256" key="7">
    <source>
        <dbReference type="ARBA" id="ARBA00023054"/>
    </source>
</evidence>
<evidence type="ECO:0000313" key="11">
    <source>
        <dbReference type="EMBL" id="TVY92231.1"/>
    </source>
</evidence>
<evidence type="ECO:0000256" key="1">
    <source>
        <dbReference type="ARBA" id="ARBA00002773"/>
    </source>
</evidence>
<evidence type="ECO:0000256" key="4">
    <source>
        <dbReference type="ARBA" id="ARBA00018689"/>
    </source>
</evidence>
<feature type="region of interest" description="Disordered" evidence="10">
    <location>
        <begin position="173"/>
        <end position="196"/>
    </location>
</feature>
<keyword evidence="12" id="KW-1185">Reference proteome</keyword>
<sequence length="324" mass="37018">MAGKRKFDDSDAREAVHESRQIQVYGSDPKPTTAKKPRRQEPKEYKKQLHASSVNDIKKRIRNVTRRLERVEDLPANVRIEDERALVAYQQELAAAEAEKIRQKMIKKYHMVRFFERQKASRQLKRLRKRLLATESIEEVETLKAQMHIAEVDLNYTQYSPLCETYISLYPQQKTSSEDPGNGPKADDSQPKPPMWSEVEKCMEDGTLNKLRNRVGAVPAIKSKPLQQMKPGKPKSQPGPLPDTRPLQQMKPGKPKSQPTPLPDTSGLNRRERRSQQRVQEGGKKGKNKSMGFEKNAIFGASQSVQRKEVPENDDDSDGGFFEA</sequence>
<comment type="function">
    <text evidence="1">Involved in rRNA processing.</text>
</comment>
<dbReference type="Pfam" id="PF10153">
    <property type="entry name" value="Efg1"/>
    <property type="match status" value="1"/>
</dbReference>
<comment type="caution">
    <text evidence="11">The sequence shown here is derived from an EMBL/GenBank/DDBJ whole genome shotgun (WGS) entry which is preliminary data.</text>
</comment>
<comment type="subcellular location">
    <subcellularLocation>
        <location evidence="2">Nucleus</location>
        <location evidence="2">Nucleolus</location>
    </subcellularLocation>
</comment>
<dbReference type="InterPro" id="IPR019310">
    <property type="entry name" value="Efg1"/>
</dbReference>
<dbReference type="InterPro" id="IPR050786">
    <property type="entry name" value="EFG1_rRNA-proc"/>
</dbReference>
<evidence type="ECO:0000256" key="10">
    <source>
        <dbReference type="SAM" id="MobiDB-lite"/>
    </source>
</evidence>
<feature type="region of interest" description="Disordered" evidence="10">
    <location>
        <begin position="219"/>
        <end position="324"/>
    </location>
</feature>
<dbReference type="AlphaFoldDB" id="A0A559MGZ5"/>
<name>A0A559MGZ5_9HELO</name>
<dbReference type="EMBL" id="QGML01000358">
    <property type="protein sequence ID" value="TVY92231.1"/>
    <property type="molecule type" value="Genomic_DNA"/>
</dbReference>
<evidence type="ECO:0000256" key="5">
    <source>
        <dbReference type="ARBA" id="ARBA00019827"/>
    </source>
</evidence>
<evidence type="ECO:0000256" key="2">
    <source>
        <dbReference type="ARBA" id="ARBA00004604"/>
    </source>
</evidence>
<evidence type="ECO:0000256" key="6">
    <source>
        <dbReference type="ARBA" id="ARBA00022552"/>
    </source>
</evidence>
<feature type="coiled-coil region" evidence="9">
    <location>
        <begin position="54"/>
        <end position="137"/>
    </location>
</feature>
<keyword evidence="8" id="KW-0539">Nucleus</keyword>
<accession>A0A559MGZ5</accession>
<dbReference type="GO" id="GO:0030688">
    <property type="term" value="C:preribosome, small subunit precursor"/>
    <property type="evidence" value="ECO:0007669"/>
    <property type="project" value="TreeGrafter"/>
</dbReference>
<protein>
    <recommendedName>
        <fullName evidence="4">rRNA-processing protein EFG1</fullName>
    </recommendedName>
    <alternativeName>
        <fullName evidence="5">rRNA-processing protein efg1</fullName>
    </alternativeName>
</protein>
<feature type="region of interest" description="Disordered" evidence="10">
    <location>
        <begin position="1"/>
        <end position="51"/>
    </location>
</feature>
<comment type="similarity">
    <text evidence="3">Belongs to the EFG1 family.</text>
</comment>
<reference evidence="11 12" key="1">
    <citation type="submission" date="2018-05" db="EMBL/GenBank/DDBJ databases">
        <title>Genome sequencing and assembly of the regulated plant pathogen Lachnellula willkommii and related sister species for the development of diagnostic species identification markers.</title>
        <authorList>
            <person name="Giroux E."/>
            <person name="Bilodeau G."/>
        </authorList>
    </citation>
    <scope>NUCLEOTIDE SEQUENCE [LARGE SCALE GENOMIC DNA]</scope>
    <source>
        <strain evidence="11 12">CBS 172.35</strain>
    </source>
</reference>